<dbReference type="EMBL" id="QNVY02000008">
    <property type="protein sequence ID" value="RYJ50624.1"/>
    <property type="molecule type" value="Genomic_DNA"/>
</dbReference>
<accession>A0A482TQM6</accession>
<organism evidence="1 2">
    <name type="scientific">Flavobacterium petrolei</name>
    <dbReference type="NCBI Taxonomy" id="2259594"/>
    <lineage>
        <taxon>Bacteria</taxon>
        <taxon>Pseudomonadati</taxon>
        <taxon>Bacteroidota</taxon>
        <taxon>Flavobacteriia</taxon>
        <taxon>Flavobacteriales</taxon>
        <taxon>Flavobacteriaceae</taxon>
        <taxon>Flavobacterium</taxon>
    </lineage>
</organism>
<proteinExistence type="predicted"/>
<name>A0A482TQM6_9FLAO</name>
<dbReference type="AlphaFoldDB" id="A0A482TQM6"/>
<keyword evidence="2" id="KW-1185">Reference proteome</keyword>
<comment type="caution">
    <text evidence="1">The sequence shown here is derived from an EMBL/GenBank/DDBJ whole genome shotgun (WGS) entry which is preliminary data.</text>
</comment>
<sequence length="86" mass="9998">MKKSYEDVIIRKYKIQPVIIHFIQEVGLPNQLFGNAGEVFQSKKTNFNINIATTREEFLKDLENRYEVLIPANVENEALLDSFIPL</sequence>
<dbReference type="Proteomes" id="UP000253235">
    <property type="component" value="Unassembled WGS sequence"/>
</dbReference>
<evidence type="ECO:0000313" key="2">
    <source>
        <dbReference type="Proteomes" id="UP000253235"/>
    </source>
</evidence>
<reference evidence="1 2" key="1">
    <citation type="submission" date="2019-01" db="EMBL/GenBank/DDBJ databases">
        <title>Flavobacterium sp. nov. isolated from arctic soil.</title>
        <authorList>
            <person name="Kim D.-U."/>
        </authorList>
    </citation>
    <scope>NUCLEOTIDE SEQUENCE [LARGE SCALE GENOMIC DNA]</scope>
    <source>
        <strain evidence="1 2">Kopri-42</strain>
    </source>
</reference>
<protein>
    <submittedName>
        <fullName evidence="1">Uncharacterized protein</fullName>
    </submittedName>
</protein>
<evidence type="ECO:0000313" key="1">
    <source>
        <dbReference type="EMBL" id="RYJ50624.1"/>
    </source>
</evidence>
<gene>
    <name evidence="1" type="ORF">DR871_016015</name>
</gene>